<evidence type="ECO:0000259" key="5">
    <source>
        <dbReference type="PROSITE" id="PS50090"/>
    </source>
</evidence>
<dbReference type="VEuPathDB" id="FungiDB:PYU1_G002831"/>
<reference evidence="8" key="1">
    <citation type="journal article" date="2010" name="Genome Biol.">
        <title>Genome sequence of the necrotrophic plant pathogen Pythium ultimum reveals original pathogenicity mechanisms and effector repertoire.</title>
        <authorList>
            <person name="Levesque C.A."/>
            <person name="Brouwer H."/>
            <person name="Cano L."/>
            <person name="Hamilton J.P."/>
            <person name="Holt C."/>
            <person name="Huitema E."/>
            <person name="Raffaele S."/>
            <person name="Robideau G.P."/>
            <person name="Thines M."/>
            <person name="Win J."/>
            <person name="Zerillo M.M."/>
            <person name="Beakes G.W."/>
            <person name="Boore J.L."/>
            <person name="Busam D."/>
            <person name="Dumas B."/>
            <person name="Ferriera S."/>
            <person name="Fuerstenberg S.I."/>
            <person name="Gachon C.M."/>
            <person name="Gaulin E."/>
            <person name="Govers F."/>
            <person name="Grenville-Briggs L."/>
            <person name="Horner N."/>
            <person name="Hostetler J."/>
            <person name="Jiang R.H."/>
            <person name="Johnson J."/>
            <person name="Krajaejun T."/>
            <person name="Lin H."/>
            <person name="Meijer H.J."/>
            <person name="Moore B."/>
            <person name="Morris P."/>
            <person name="Phuntmart V."/>
            <person name="Puiu D."/>
            <person name="Shetty J."/>
            <person name="Stajich J.E."/>
            <person name="Tripathy S."/>
            <person name="Wawra S."/>
            <person name="van West P."/>
            <person name="Whitty B.R."/>
            <person name="Coutinho P.M."/>
            <person name="Henrissat B."/>
            <person name="Martin F."/>
            <person name="Thomas P.D."/>
            <person name="Tyler B.M."/>
            <person name="De Vries R.P."/>
            <person name="Kamoun S."/>
            <person name="Yandell M."/>
            <person name="Tisserat N."/>
            <person name="Buell C.R."/>
        </authorList>
    </citation>
    <scope>NUCLEOTIDE SEQUENCE</scope>
    <source>
        <strain evidence="8">DAOM:BR144</strain>
    </source>
</reference>
<dbReference type="Pfam" id="PF00249">
    <property type="entry name" value="Myb_DNA-binding"/>
    <property type="match status" value="1"/>
</dbReference>
<dbReference type="InterPro" id="IPR006447">
    <property type="entry name" value="Myb_dom_plants"/>
</dbReference>
<sequence length="183" mass="20868">MVITSRVKSQYFENEQSVIRIAPKHSKPNAKSKRVGTPWTPEEHDRFLHALEHHPSGPWKLIAEFVATRTTRQTMTHAQKYRERISRQKKASEGKDDDRLRNSLCATRSPSTQEEQLKETGTANALERSDAFLLSFSEIDDIYDAMLATFLDASYETDFQFSNDVGSTEANEDLDALMLPVMS</sequence>
<dbReference type="GO" id="GO:0003677">
    <property type="term" value="F:DNA binding"/>
    <property type="evidence" value="ECO:0007669"/>
    <property type="project" value="InterPro"/>
</dbReference>
<evidence type="ECO:0000313" key="8">
    <source>
        <dbReference type="Proteomes" id="UP000019132"/>
    </source>
</evidence>
<evidence type="ECO:0000256" key="1">
    <source>
        <dbReference type="ARBA" id="ARBA00023015"/>
    </source>
</evidence>
<dbReference type="STRING" id="431595.K3WCZ3"/>
<dbReference type="InterPro" id="IPR001005">
    <property type="entry name" value="SANT/Myb"/>
</dbReference>
<dbReference type="NCBIfam" id="TIGR01557">
    <property type="entry name" value="myb_SHAQKYF"/>
    <property type="match status" value="1"/>
</dbReference>
<dbReference type="eggNOG" id="KOG0724">
    <property type="taxonomic scope" value="Eukaryota"/>
</dbReference>
<feature type="compositionally biased region" description="Polar residues" evidence="4">
    <location>
        <begin position="104"/>
        <end position="122"/>
    </location>
</feature>
<evidence type="ECO:0000256" key="3">
    <source>
        <dbReference type="ARBA" id="ARBA00023242"/>
    </source>
</evidence>
<proteinExistence type="predicted"/>
<organism evidence="7 8">
    <name type="scientific">Globisporangium ultimum (strain ATCC 200006 / CBS 805.95 / DAOM BR144)</name>
    <name type="common">Pythium ultimum</name>
    <dbReference type="NCBI Taxonomy" id="431595"/>
    <lineage>
        <taxon>Eukaryota</taxon>
        <taxon>Sar</taxon>
        <taxon>Stramenopiles</taxon>
        <taxon>Oomycota</taxon>
        <taxon>Peronosporomycetes</taxon>
        <taxon>Pythiales</taxon>
        <taxon>Pythiaceae</taxon>
        <taxon>Globisporangium</taxon>
    </lineage>
</organism>
<dbReference type="PANTHER" id="PTHR44042:SF67">
    <property type="entry name" value="MYB-LIKE PROTEIN I"/>
    <property type="match status" value="1"/>
</dbReference>
<keyword evidence="8" id="KW-1185">Reference proteome</keyword>
<name>K3WCZ3_GLOUD</name>
<reference evidence="7" key="3">
    <citation type="submission" date="2015-02" db="UniProtKB">
        <authorList>
            <consortium name="EnsemblProtists"/>
        </authorList>
    </citation>
    <scope>IDENTIFICATION</scope>
    <source>
        <strain evidence="7">DAOM BR144</strain>
    </source>
</reference>
<evidence type="ECO:0000313" key="7">
    <source>
        <dbReference type="EnsemblProtists" id="PYU1_T002834"/>
    </source>
</evidence>
<keyword evidence="1" id="KW-0805">Transcription regulation</keyword>
<evidence type="ECO:0000256" key="2">
    <source>
        <dbReference type="ARBA" id="ARBA00023163"/>
    </source>
</evidence>
<dbReference type="HOGENOM" id="CLU_080595_3_0_1"/>
<evidence type="ECO:0000256" key="4">
    <source>
        <dbReference type="SAM" id="MobiDB-lite"/>
    </source>
</evidence>
<keyword evidence="2" id="KW-0804">Transcription</keyword>
<accession>K3WCZ3</accession>
<dbReference type="InterPro" id="IPR017930">
    <property type="entry name" value="Myb_dom"/>
</dbReference>
<dbReference type="PROSITE" id="PS51294">
    <property type="entry name" value="HTH_MYB"/>
    <property type="match status" value="1"/>
</dbReference>
<dbReference type="SMART" id="SM00717">
    <property type="entry name" value="SANT"/>
    <property type="match status" value="1"/>
</dbReference>
<dbReference type="InParanoid" id="K3WCZ3"/>
<dbReference type="CDD" id="cd00167">
    <property type="entry name" value="SANT"/>
    <property type="match status" value="1"/>
</dbReference>
<dbReference type="AlphaFoldDB" id="K3WCZ3"/>
<dbReference type="Proteomes" id="UP000019132">
    <property type="component" value="Unassembled WGS sequence"/>
</dbReference>
<dbReference type="EnsemblProtists" id="PYU1_T002834">
    <property type="protein sequence ID" value="PYU1_T002834"/>
    <property type="gene ID" value="PYU1_G002831"/>
</dbReference>
<evidence type="ECO:0000259" key="6">
    <source>
        <dbReference type="PROSITE" id="PS51294"/>
    </source>
</evidence>
<feature type="region of interest" description="Disordered" evidence="4">
    <location>
        <begin position="73"/>
        <end position="122"/>
    </location>
</feature>
<protein>
    <submittedName>
        <fullName evidence="7">Uncharacterized protein</fullName>
    </submittedName>
</protein>
<dbReference type="PROSITE" id="PS50090">
    <property type="entry name" value="MYB_LIKE"/>
    <property type="match status" value="1"/>
</dbReference>
<dbReference type="EMBL" id="GL376628">
    <property type="status" value="NOT_ANNOTATED_CDS"/>
    <property type="molecule type" value="Genomic_DNA"/>
</dbReference>
<dbReference type="SUPFAM" id="SSF46689">
    <property type="entry name" value="Homeodomain-like"/>
    <property type="match status" value="1"/>
</dbReference>
<keyword evidence="3" id="KW-0539">Nucleus</keyword>
<feature type="domain" description="Myb-like" evidence="5">
    <location>
        <begin position="31"/>
        <end position="82"/>
    </location>
</feature>
<feature type="compositionally biased region" description="Basic and acidic residues" evidence="4">
    <location>
        <begin position="80"/>
        <end position="101"/>
    </location>
</feature>
<feature type="domain" description="HTH myb-type" evidence="6">
    <location>
        <begin position="31"/>
        <end position="86"/>
    </location>
</feature>
<dbReference type="InterPro" id="IPR009057">
    <property type="entry name" value="Homeodomain-like_sf"/>
</dbReference>
<reference evidence="8" key="2">
    <citation type="submission" date="2010-04" db="EMBL/GenBank/DDBJ databases">
        <authorList>
            <person name="Buell R."/>
            <person name="Hamilton J."/>
            <person name="Hostetler J."/>
        </authorList>
    </citation>
    <scope>NUCLEOTIDE SEQUENCE [LARGE SCALE GENOMIC DNA]</scope>
    <source>
        <strain evidence="8">DAOM:BR144</strain>
    </source>
</reference>
<dbReference type="PANTHER" id="PTHR44042">
    <property type="entry name" value="DUPLICATED HOMEODOMAIN-LIKE SUPERFAMILY PROTEIN-RELATED"/>
    <property type="match status" value="1"/>
</dbReference>
<dbReference type="Gene3D" id="1.10.10.60">
    <property type="entry name" value="Homeodomain-like"/>
    <property type="match status" value="1"/>
</dbReference>